<keyword evidence="3" id="KW-1185">Reference proteome</keyword>
<evidence type="ECO:0008006" key="4">
    <source>
        <dbReference type="Google" id="ProtNLM"/>
    </source>
</evidence>
<evidence type="ECO:0000313" key="2">
    <source>
        <dbReference type="EMBL" id="MBB2191915.1"/>
    </source>
</evidence>
<evidence type="ECO:0000256" key="1">
    <source>
        <dbReference type="SAM" id="Phobius"/>
    </source>
</evidence>
<organism evidence="2 3">
    <name type="scientific">Gluconacetobacter azotocaptans</name>
    <dbReference type="NCBI Taxonomy" id="142834"/>
    <lineage>
        <taxon>Bacteria</taxon>
        <taxon>Pseudomonadati</taxon>
        <taxon>Pseudomonadota</taxon>
        <taxon>Alphaproteobacteria</taxon>
        <taxon>Acetobacterales</taxon>
        <taxon>Acetobacteraceae</taxon>
        <taxon>Gluconacetobacter</taxon>
    </lineage>
</organism>
<feature type="transmembrane region" description="Helical" evidence="1">
    <location>
        <begin position="49"/>
        <end position="67"/>
    </location>
</feature>
<feature type="transmembrane region" description="Helical" evidence="1">
    <location>
        <begin position="87"/>
        <end position="105"/>
    </location>
</feature>
<feature type="transmembrane region" description="Helical" evidence="1">
    <location>
        <begin position="117"/>
        <end position="137"/>
    </location>
</feature>
<accession>A0A7W4JW76</accession>
<sequence>MSTLSRLTFACASIILMMLSLALIAYGLLDLIASVGLSRDQGRDAVLQAVSYVVIAIAVFDVAKFFVEEEVIHTRSKKTLSEARMSLTKFITTIIIAIFIEGLVGVFEASGKYPEKIIYPAILVFCATFIVIALGIYQKLSISTEVQRKEKNIPE</sequence>
<dbReference type="Proteomes" id="UP000555756">
    <property type="component" value="Unassembled WGS sequence"/>
</dbReference>
<dbReference type="AlphaFoldDB" id="A0A7W4JW76"/>
<dbReference type="EMBL" id="JABEQF010000027">
    <property type="protein sequence ID" value="MBB2191915.1"/>
    <property type="molecule type" value="Genomic_DNA"/>
</dbReference>
<reference evidence="2 3" key="1">
    <citation type="submission" date="2020-04" db="EMBL/GenBank/DDBJ databases">
        <title>Description of novel Gluconacetobacter.</title>
        <authorList>
            <person name="Sombolestani A."/>
        </authorList>
    </citation>
    <scope>NUCLEOTIDE SEQUENCE [LARGE SCALE GENOMIC DNA]</scope>
    <source>
        <strain evidence="2 3">LMG 21311</strain>
    </source>
</reference>
<name>A0A7W4JW76_9PROT</name>
<comment type="caution">
    <text evidence="2">The sequence shown here is derived from an EMBL/GenBank/DDBJ whole genome shotgun (WGS) entry which is preliminary data.</text>
</comment>
<proteinExistence type="predicted"/>
<feature type="transmembrane region" description="Helical" evidence="1">
    <location>
        <begin position="7"/>
        <end position="29"/>
    </location>
</feature>
<keyword evidence="1" id="KW-0812">Transmembrane</keyword>
<protein>
    <recommendedName>
        <fullName evidence="4">GNAT family acetyltransferase</fullName>
    </recommendedName>
</protein>
<gene>
    <name evidence="2" type="ORF">HLH34_18450</name>
</gene>
<keyword evidence="1" id="KW-0472">Membrane</keyword>
<evidence type="ECO:0000313" key="3">
    <source>
        <dbReference type="Proteomes" id="UP000555756"/>
    </source>
</evidence>
<dbReference type="RefSeq" id="WP_183121032.1">
    <property type="nucleotide sequence ID" value="NZ_JAFFJD010000049.1"/>
</dbReference>
<keyword evidence="1" id="KW-1133">Transmembrane helix</keyword>